<dbReference type="PROSITE" id="PS51677">
    <property type="entry name" value="NODB"/>
    <property type="match status" value="1"/>
</dbReference>
<dbReference type="RefSeq" id="WP_237363273.1">
    <property type="nucleotide sequence ID" value="NZ_CAKLDM010000002.1"/>
</dbReference>
<feature type="domain" description="NodB homology" evidence="2">
    <location>
        <begin position="408"/>
        <end position="601"/>
    </location>
</feature>
<accession>A0ABN8EAX9</accession>
<dbReference type="Gene3D" id="3.20.20.370">
    <property type="entry name" value="Glycoside hydrolase/deacetylase"/>
    <property type="match status" value="1"/>
</dbReference>
<evidence type="ECO:0000259" key="2">
    <source>
        <dbReference type="PROSITE" id="PS51677"/>
    </source>
</evidence>
<dbReference type="Pfam" id="PF01522">
    <property type="entry name" value="Polysacc_deac_1"/>
    <property type="match status" value="1"/>
</dbReference>
<dbReference type="InterPro" id="IPR002509">
    <property type="entry name" value="NODB_dom"/>
</dbReference>
<dbReference type="Pfam" id="PF13439">
    <property type="entry name" value="Glyco_transf_4"/>
    <property type="match status" value="1"/>
</dbReference>
<dbReference type="PANTHER" id="PTHR34216:SF7">
    <property type="entry name" value="POLY-BETA-1,6-N-ACETYL-D-GLUCOSAMINE N-DEACETYLASE"/>
    <property type="match status" value="1"/>
</dbReference>
<evidence type="ECO:0000313" key="3">
    <source>
        <dbReference type="EMBL" id="CAH0541781.1"/>
    </source>
</evidence>
<proteinExistence type="predicted"/>
<dbReference type="InterPro" id="IPR051398">
    <property type="entry name" value="Polysacch_Deacetylase"/>
</dbReference>
<name>A0ABN8EAX9_9VIBR</name>
<sequence>MNILMALSQLEVTGAEVYATTLGNTLTNRGHNVHYVSDTLTKPHKGPFYKLRFNKRSIPRRFWHVAYLIYLIKKHKIQIVHAHSRASSWSCHIACKITGIPMLTTVHGRQPVHASRKRFHAMGDKALPVCEAIKDQLIADLNVAEEFLTVSRNGIETKSFTRTDAPVNDKPVISIIGRLTGPKGDLCYRLLDECLDSSKYHIQVISGSNVEERFNRFKSHVDFVGYSKDIPSIMAQSDLVIGAGRVAMESLLCGRPTLAIGEAKSIGLVDEHNITQAMETNFGDIGPKDLDIDFSSIKLEVEKGLASSYCSKEVTNKVHQSYNLKTVADQIEDIYQTVYVKKLKKEIPVIMYHRFIKSEDEKGVHGTYLHVDMLEKHFKLLKRMGFETLTFEDLASKRLIDRFELGKRYIIITVDDGYKDNLNLLLPLLKKYNFKAVVYAVTGESYNKWDVNVESNPEKPVSLMALEELKTLSDSGHVEIGGHTLTHPRLALLPLKEQKEEIVKNKLLLEELLGKPLTSFAYPYGSLNSETKDICRNAGYQYALATDSGPLCLHRDVYQIRRIAIFPKTDTLGLWRKIKGNYNFRKSKAEVKNSNINSQAK</sequence>
<dbReference type="SUPFAM" id="SSF88713">
    <property type="entry name" value="Glycoside hydrolase/deacetylase"/>
    <property type="match status" value="1"/>
</dbReference>
<protein>
    <recommendedName>
        <fullName evidence="2">NodB homology domain-containing protein</fullName>
    </recommendedName>
</protein>
<reference evidence="3" key="1">
    <citation type="submission" date="2021-11" db="EMBL/GenBank/DDBJ databases">
        <authorList>
            <person name="Rodrigo-Torres L."/>
            <person name="Arahal R. D."/>
            <person name="Lucena T."/>
        </authorList>
    </citation>
    <scope>NUCLEOTIDE SEQUENCE</scope>
    <source>
        <strain evidence="3">CECT 7928</strain>
    </source>
</reference>
<dbReference type="SUPFAM" id="SSF53756">
    <property type="entry name" value="UDP-Glycosyltransferase/glycogen phosphorylase"/>
    <property type="match status" value="1"/>
</dbReference>
<dbReference type="InterPro" id="IPR011330">
    <property type="entry name" value="Glyco_hydro/deAcase_b/a-brl"/>
</dbReference>
<dbReference type="CDD" id="cd03819">
    <property type="entry name" value="GT4_WavL-like"/>
    <property type="match status" value="1"/>
</dbReference>
<evidence type="ECO:0000313" key="4">
    <source>
        <dbReference type="Proteomes" id="UP000838748"/>
    </source>
</evidence>
<keyword evidence="4" id="KW-1185">Reference proteome</keyword>
<dbReference type="Proteomes" id="UP000838748">
    <property type="component" value="Unassembled WGS sequence"/>
</dbReference>
<dbReference type="EMBL" id="CAKLDM010000002">
    <property type="protein sequence ID" value="CAH0541781.1"/>
    <property type="molecule type" value="Genomic_DNA"/>
</dbReference>
<dbReference type="CDD" id="cd10918">
    <property type="entry name" value="CE4_NodB_like_5s_6s"/>
    <property type="match status" value="1"/>
</dbReference>
<comment type="caution">
    <text evidence="3">The sequence shown here is derived from an EMBL/GenBank/DDBJ whole genome shotgun (WGS) entry which is preliminary data.</text>
</comment>
<dbReference type="PANTHER" id="PTHR34216">
    <property type="match status" value="1"/>
</dbReference>
<keyword evidence="1" id="KW-0732">Signal</keyword>
<dbReference type="InterPro" id="IPR028098">
    <property type="entry name" value="Glyco_trans_4-like_N"/>
</dbReference>
<dbReference type="Gene3D" id="3.40.50.2000">
    <property type="entry name" value="Glycogen Phosphorylase B"/>
    <property type="match status" value="2"/>
</dbReference>
<evidence type="ECO:0000256" key="1">
    <source>
        <dbReference type="ARBA" id="ARBA00022729"/>
    </source>
</evidence>
<gene>
    <name evidence="3" type="ORF">VMF7928_03828</name>
</gene>
<organism evidence="3 4">
    <name type="scientific">Vibrio marisflavi CECT 7928</name>
    <dbReference type="NCBI Taxonomy" id="634439"/>
    <lineage>
        <taxon>Bacteria</taxon>
        <taxon>Pseudomonadati</taxon>
        <taxon>Pseudomonadota</taxon>
        <taxon>Gammaproteobacteria</taxon>
        <taxon>Vibrionales</taxon>
        <taxon>Vibrionaceae</taxon>
        <taxon>Vibrio</taxon>
    </lineage>
</organism>